<evidence type="ECO:0000256" key="5">
    <source>
        <dbReference type="ARBA" id="ARBA00022692"/>
    </source>
</evidence>
<keyword evidence="3" id="KW-0813">Transport</keyword>
<sequence length="415" mass="43008">MLGAGGREGEALDEQSLMMLALITLAAVVAPFLADRVEPRLKVPSVVFEILLGVLLGPALLGLVEKTDVVDALSDLGLAFLMFLAGYEIEVGRVVGGPLRRATWSWLVSLVIGLGVGLAVGGTDAGLVVGLALTTTALGVVLPLVRDAGLSGTRFGDGVLAVGTIGEFGPILAIAFVLSGQRPAHTLAVLGVFAALALTGAWLARKPRHPRLGRLVAATLGTSAQVGLRFCVFLVIVLFAITEWLGLDPVLGAFTAGLLVHLFLESGDPAEARIVGSRLEGIGFGFLIPIFYVVTGVGLDVGSLFSDPAVLLSVPVFLVLLLVVRGVPTFLLHRRDLPRREALALSTMASTALPLIVVITTAGVSSGALDEAQAAALVFSGVLSVLLFPALAERIGAIHAPEAPDARAEERDDRL</sequence>
<evidence type="ECO:0000256" key="8">
    <source>
        <dbReference type="ARBA" id="ARBA00023136"/>
    </source>
</evidence>
<keyword evidence="5 9" id="KW-0812">Transmembrane</keyword>
<feature type="transmembrane region" description="Helical" evidence="9">
    <location>
        <begin position="343"/>
        <end position="366"/>
    </location>
</feature>
<evidence type="ECO:0000256" key="3">
    <source>
        <dbReference type="ARBA" id="ARBA00022448"/>
    </source>
</evidence>
<dbReference type="PANTHER" id="PTHR43562">
    <property type="entry name" value="NAPA-TYPE SODIUM/HYDROGEN ANTIPORTER"/>
    <property type="match status" value="1"/>
</dbReference>
<organism evidence="11 12">
    <name type="scientific">Myceligenerans pegani</name>
    <dbReference type="NCBI Taxonomy" id="2776917"/>
    <lineage>
        <taxon>Bacteria</taxon>
        <taxon>Bacillati</taxon>
        <taxon>Actinomycetota</taxon>
        <taxon>Actinomycetes</taxon>
        <taxon>Micrococcales</taxon>
        <taxon>Promicromonosporaceae</taxon>
        <taxon>Myceligenerans</taxon>
    </lineage>
</organism>
<feature type="transmembrane region" description="Helical" evidence="9">
    <location>
        <begin position="284"/>
        <end position="305"/>
    </location>
</feature>
<keyword evidence="8 9" id="KW-0472">Membrane</keyword>
<keyword evidence="4" id="KW-0050">Antiport</keyword>
<feature type="transmembrane region" description="Helical" evidence="9">
    <location>
        <begin position="76"/>
        <end position="96"/>
    </location>
</feature>
<reference evidence="11 12" key="1">
    <citation type="submission" date="2020-10" db="EMBL/GenBank/DDBJ databases">
        <title>Myceligenerans pegani sp. nov., an endophytic actinomycete isolated from Peganum harmala L. in Xinjiang, China.</title>
        <authorList>
            <person name="Xin L."/>
        </authorList>
    </citation>
    <scope>NUCLEOTIDE SEQUENCE [LARGE SCALE GENOMIC DNA]</scope>
    <source>
        <strain evidence="11 12">TRM65318</strain>
    </source>
</reference>
<gene>
    <name evidence="11" type="ORF">IHE71_07990</name>
</gene>
<feature type="transmembrane region" description="Helical" evidence="9">
    <location>
        <begin position="103"/>
        <end position="121"/>
    </location>
</feature>
<dbReference type="Gene3D" id="1.20.1530.20">
    <property type="match status" value="1"/>
</dbReference>
<evidence type="ECO:0000313" key="11">
    <source>
        <dbReference type="EMBL" id="MBE1875648.1"/>
    </source>
</evidence>
<evidence type="ECO:0000256" key="4">
    <source>
        <dbReference type="ARBA" id="ARBA00022449"/>
    </source>
</evidence>
<feature type="transmembrane region" description="Helical" evidence="9">
    <location>
        <begin position="372"/>
        <end position="392"/>
    </location>
</feature>
<dbReference type="PANTHER" id="PTHR43562:SF1">
    <property type="entry name" value="NA(+)_H(+) ANTIPORTER YJBQ-RELATED"/>
    <property type="match status" value="1"/>
</dbReference>
<dbReference type="Pfam" id="PF00999">
    <property type="entry name" value="Na_H_Exchanger"/>
    <property type="match status" value="1"/>
</dbReference>
<keyword evidence="7" id="KW-0406">Ion transport</keyword>
<name>A0ABR9MXS9_9MICO</name>
<feature type="transmembrane region" description="Helical" evidence="9">
    <location>
        <begin position="127"/>
        <end position="146"/>
    </location>
</feature>
<keyword evidence="12" id="KW-1185">Reference proteome</keyword>
<evidence type="ECO:0000256" key="1">
    <source>
        <dbReference type="ARBA" id="ARBA00004141"/>
    </source>
</evidence>
<feature type="transmembrane region" description="Helical" evidence="9">
    <location>
        <begin position="46"/>
        <end position="64"/>
    </location>
</feature>
<feature type="transmembrane region" description="Helical" evidence="9">
    <location>
        <begin position="184"/>
        <end position="203"/>
    </location>
</feature>
<dbReference type="InterPro" id="IPR006153">
    <property type="entry name" value="Cation/H_exchanger_TM"/>
</dbReference>
<accession>A0ABR9MXS9</accession>
<dbReference type="Proteomes" id="UP000625527">
    <property type="component" value="Unassembled WGS sequence"/>
</dbReference>
<dbReference type="InterPro" id="IPR038770">
    <property type="entry name" value="Na+/solute_symporter_sf"/>
</dbReference>
<evidence type="ECO:0000256" key="9">
    <source>
        <dbReference type="SAM" id="Phobius"/>
    </source>
</evidence>
<feature type="transmembrane region" description="Helical" evidence="9">
    <location>
        <begin position="311"/>
        <end position="331"/>
    </location>
</feature>
<dbReference type="EMBL" id="JADAQT010000067">
    <property type="protein sequence ID" value="MBE1875648.1"/>
    <property type="molecule type" value="Genomic_DNA"/>
</dbReference>
<evidence type="ECO:0000313" key="12">
    <source>
        <dbReference type="Proteomes" id="UP000625527"/>
    </source>
</evidence>
<evidence type="ECO:0000256" key="2">
    <source>
        <dbReference type="ARBA" id="ARBA00005551"/>
    </source>
</evidence>
<feature type="transmembrane region" description="Helical" evidence="9">
    <location>
        <begin position="16"/>
        <end position="34"/>
    </location>
</feature>
<feature type="transmembrane region" description="Helical" evidence="9">
    <location>
        <begin position="215"/>
        <end position="241"/>
    </location>
</feature>
<evidence type="ECO:0000256" key="7">
    <source>
        <dbReference type="ARBA" id="ARBA00023065"/>
    </source>
</evidence>
<evidence type="ECO:0000256" key="6">
    <source>
        <dbReference type="ARBA" id="ARBA00022989"/>
    </source>
</evidence>
<evidence type="ECO:0000259" key="10">
    <source>
        <dbReference type="Pfam" id="PF00999"/>
    </source>
</evidence>
<comment type="caution">
    <text evidence="11">The sequence shown here is derived from an EMBL/GenBank/DDBJ whole genome shotgun (WGS) entry which is preliminary data.</text>
</comment>
<comment type="subcellular location">
    <subcellularLocation>
        <location evidence="1">Membrane</location>
        <topology evidence="1">Multi-pass membrane protein</topology>
    </subcellularLocation>
</comment>
<feature type="transmembrane region" description="Helical" evidence="9">
    <location>
        <begin position="158"/>
        <end position="178"/>
    </location>
</feature>
<keyword evidence="6 9" id="KW-1133">Transmembrane helix</keyword>
<proteinExistence type="inferred from homology"/>
<comment type="similarity">
    <text evidence="2">Belongs to the monovalent cation:proton antiporter 2 (CPA2) transporter (TC 2.A.37) family.</text>
</comment>
<protein>
    <submittedName>
        <fullName evidence="11">Cation:proton antiporter</fullName>
    </submittedName>
</protein>
<feature type="domain" description="Cation/H+ exchanger transmembrane" evidence="10">
    <location>
        <begin position="27"/>
        <end position="391"/>
    </location>
</feature>